<evidence type="ECO:0000313" key="3">
    <source>
        <dbReference type="Proteomes" id="UP000183263"/>
    </source>
</evidence>
<reference evidence="2 3" key="1">
    <citation type="submission" date="2016-10" db="EMBL/GenBank/DDBJ databases">
        <authorList>
            <person name="de Groot N.N."/>
        </authorList>
    </citation>
    <scope>NUCLEOTIDE SEQUENCE [LARGE SCALE GENOMIC DNA]</scope>
    <source>
        <strain evidence="2 3">DSM 44892</strain>
    </source>
</reference>
<dbReference type="EMBL" id="FNDN01000020">
    <property type="protein sequence ID" value="SDJ25941.1"/>
    <property type="molecule type" value="Genomic_DNA"/>
</dbReference>
<dbReference type="RefSeq" id="WP_029930710.1">
    <property type="nucleotide sequence ID" value="NZ_CP048813.1"/>
</dbReference>
<feature type="domain" description="DUF6671" evidence="1">
    <location>
        <begin position="67"/>
        <end position="285"/>
    </location>
</feature>
<protein>
    <recommendedName>
        <fullName evidence="1">DUF6671 domain-containing protein</fullName>
    </recommendedName>
</protein>
<dbReference type="InterPro" id="IPR046612">
    <property type="entry name" value="DUF6671"/>
</dbReference>
<keyword evidence="3" id="KW-1185">Reference proteome</keyword>
<dbReference type="Pfam" id="PF20376">
    <property type="entry name" value="DUF6671"/>
    <property type="match status" value="1"/>
</dbReference>
<gene>
    <name evidence="2" type="ORF">SAMN05444695_12036</name>
</gene>
<name>A0A1G8S9U4_9NOCA</name>
<evidence type="ECO:0000313" key="2">
    <source>
        <dbReference type="EMBL" id="SDJ25941.1"/>
    </source>
</evidence>
<proteinExistence type="predicted"/>
<sequence>MSAPHPYRDRDVALATKHGKEQVLAAALAERPGLTVQVATGVDTDELGTFTGEIERPAPPRETALRKARLAMQALGLPRGLASEGAFGPHPGIWFAPAGLEILAFVDDDLGLELTVHHLDCDTNFDHTVVDHLDEQAAQFLRTAQFGSHAVIVRPNSAPRGDAPLYKGIRTNTELADAVAHCATASSDGRARIETDMRAHLNPTRMRSIARLATELAERLDRLCARCDAPGFGHIATEPGLPCKFCFTATPQPAADIHGCARCEHRTRIERHELADPAGCPSCNP</sequence>
<accession>A0A1G8S9U4</accession>
<evidence type="ECO:0000259" key="1">
    <source>
        <dbReference type="Pfam" id="PF20376"/>
    </source>
</evidence>
<dbReference type="OrthoDB" id="9793837at2"/>
<dbReference type="Proteomes" id="UP000183263">
    <property type="component" value="Unassembled WGS sequence"/>
</dbReference>
<dbReference type="GeneID" id="57066975"/>
<organism evidence="2 3">
    <name type="scientific">Rhodococcus triatomae</name>
    <dbReference type="NCBI Taxonomy" id="300028"/>
    <lineage>
        <taxon>Bacteria</taxon>
        <taxon>Bacillati</taxon>
        <taxon>Actinomycetota</taxon>
        <taxon>Actinomycetes</taxon>
        <taxon>Mycobacteriales</taxon>
        <taxon>Nocardiaceae</taxon>
        <taxon>Rhodococcus</taxon>
    </lineage>
</organism>
<dbReference type="AlphaFoldDB" id="A0A1G8S9U4"/>